<name>A0A4Y8MG49_9BURK</name>
<dbReference type="Proteomes" id="UP000297385">
    <property type="component" value="Unassembled WGS sequence"/>
</dbReference>
<dbReference type="EMBL" id="SNVI01000008">
    <property type="protein sequence ID" value="TFE36436.1"/>
    <property type="molecule type" value="Genomic_DNA"/>
</dbReference>
<comment type="caution">
    <text evidence="2">The sequence shown here is derived from an EMBL/GenBank/DDBJ whole genome shotgun (WGS) entry which is preliminary data.</text>
</comment>
<feature type="compositionally biased region" description="Basic and acidic residues" evidence="1">
    <location>
        <begin position="107"/>
        <end position="117"/>
    </location>
</feature>
<gene>
    <name evidence="2" type="ORF">E2553_42520</name>
</gene>
<proteinExistence type="predicted"/>
<evidence type="ECO:0000313" key="2">
    <source>
        <dbReference type="EMBL" id="TFE36436.1"/>
    </source>
</evidence>
<evidence type="ECO:0000256" key="1">
    <source>
        <dbReference type="SAM" id="MobiDB-lite"/>
    </source>
</evidence>
<protein>
    <submittedName>
        <fullName evidence="2">Uncharacterized protein</fullName>
    </submittedName>
</protein>
<dbReference type="AlphaFoldDB" id="A0A4Y8MG49"/>
<evidence type="ECO:0000313" key="3">
    <source>
        <dbReference type="Proteomes" id="UP000297385"/>
    </source>
</evidence>
<sequence>MADAFELVALALPGDVAPESLPATVRQFVADCWPGMSRSQLTARARRLALRPSLRADRPGARGDIGHFALTLTAGTQTLSLIAHLRRVAQRHGSARSRKAATVSRPPARDPRQASLF</sequence>
<accession>A0A4Y8MG49</accession>
<organism evidence="2 3">
    <name type="scientific">Paraburkholderia dipogonis</name>
    <dbReference type="NCBI Taxonomy" id="1211383"/>
    <lineage>
        <taxon>Bacteria</taxon>
        <taxon>Pseudomonadati</taxon>
        <taxon>Pseudomonadota</taxon>
        <taxon>Betaproteobacteria</taxon>
        <taxon>Burkholderiales</taxon>
        <taxon>Burkholderiaceae</taxon>
        <taxon>Paraburkholderia</taxon>
    </lineage>
</organism>
<feature type="region of interest" description="Disordered" evidence="1">
    <location>
        <begin position="91"/>
        <end position="117"/>
    </location>
</feature>
<dbReference type="RefSeq" id="WP_134466541.1">
    <property type="nucleotide sequence ID" value="NZ_SNVI01000008.1"/>
</dbReference>
<reference evidence="2 3" key="1">
    <citation type="submission" date="2019-03" db="EMBL/GenBank/DDBJ databases">
        <title>Complete Genome Sequence of Paraburkholderia dipogonis ICMP 19430T, a Nitrogen-fixing Symbiont of the South African Invasive Legume Dipogon lignosus in New Zealand.</title>
        <authorList>
            <person name="De Meyer S.E."/>
        </authorList>
    </citation>
    <scope>NUCLEOTIDE SEQUENCE [LARGE SCALE GENOMIC DNA]</scope>
    <source>
        <strain evidence="2 3">ICMP 19430</strain>
    </source>
</reference>